<evidence type="ECO:0000259" key="1">
    <source>
        <dbReference type="Pfam" id="PF12773"/>
    </source>
</evidence>
<keyword evidence="4" id="KW-1185">Reference proteome</keyword>
<sequence>MTTDALDALFRRLVLAAQQAGALARPIDIGEVLDTLVPYRAARRDGLLDTNDDYLHCMMQLLAGERGYIFSDDLLQDDLRNELSAINPDLGVLTTYRTAKVRIASAEAQRVLAGDTSIDLRPPTPAATDIVAPAPTPAAAPATSPATAPAVVAPAGPAVRPSVPAAIPTAPRGVSPVVSPAAPTTASPAAPTPVVQVPLVERPAEPDTLDCPYCSQSLPTDRTLKYCPHCGLNLRIRRCPGCSAEMEAEWKFCVTCGRSAP</sequence>
<reference evidence="2" key="1">
    <citation type="submission" date="2023-07" db="EMBL/GenBank/DDBJ databases">
        <authorList>
            <person name="Haufschild T."/>
            <person name="Kallscheuer N."/>
            <person name="Hammer J."/>
            <person name="Kohn T."/>
            <person name="Kabuu M."/>
            <person name="Jogler M."/>
            <person name="Wohfarth N."/>
            <person name="Heuer A."/>
            <person name="Rohde M."/>
            <person name="van Teeseling M.C.F."/>
            <person name="Jogler C."/>
        </authorList>
    </citation>
    <scope>NUCLEOTIDE SEQUENCE</scope>
    <source>
        <strain evidence="2">Strain 138</strain>
        <strain evidence="3">Strain 318</strain>
    </source>
</reference>
<dbReference type="EMBL" id="CP130613">
    <property type="protein sequence ID" value="WKW13917.1"/>
    <property type="molecule type" value="Genomic_DNA"/>
</dbReference>
<evidence type="ECO:0000313" key="4">
    <source>
        <dbReference type="Proteomes" id="UP001229955"/>
    </source>
</evidence>
<dbReference type="EMBL" id="CP130612">
    <property type="protein sequence ID" value="WKW11007.1"/>
    <property type="molecule type" value="Genomic_DNA"/>
</dbReference>
<proteinExistence type="predicted"/>
<name>A0AA49Q3N2_9BACT</name>
<dbReference type="Proteomes" id="UP001229955">
    <property type="component" value="Chromosome"/>
</dbReference>
<organism evidence="2">
    <name type="scientific">Pseudogemmatithrix spongiicola</name>
    <dbReference type="NCBI Taxonomy" id="3062599"/>
    <lineage>
        <taxon>Bacteria</taxon>
        <taxon>Pseudomonadati</taxon>
        <taxon>Gemmatimonadota</taxon>
        <taxon>Gemmatimonadia</taxon>
        <taxon>Gemmatimonadales</taxon>
        <taxon>Gemmatimonadaceae</taxon>
        <taxon>Pseudogemmatithrix</taxon>
    </lineage>
</organism>
<evidence type="ECO:0000313" key="3">
    <source>
        <dbReference type="EMBL" id="WKW13917.1"/>
    </source>
</evidence>
<protein>
    <submittedName>
        <fullName evidence="2">Zinc ribbon domain-containing protein</fullName>
    </submittedName>
</protein>
<dbReference type="InterPro" id="IPR025874">
    <property type="entry name" value="DZR"/>
</dbReference>
<feature type="domain" description="DZANK-type" evidence="1">
    <location>
        <begin position="211"/>
        <end position="257"/>
    </location>
</feature>
<accession>A0AA49Q6D7</accession>
<gene>
    <name evidence="2" type="ORF">Strain138_000241</name>
    <name evidence="3" type="ORF">Strain318_000241</name>
</gene>
<dbReference type="Pfam" id="PF12773">
    <property type="entry name" value="DZR"/>
    <property type="match status" value="1"/>
</dbReference>
<dbReference type="KEGG" id="pspc:Strain318_000241"/>
<evidence type="ECO:0000313" key="2">
    <source>
        <dbReference type="EMBL" id="WKW11007.1"/>
    </source>
</evidence>
<accession>A0AA49Q3N2</accession>
<dbReference type="RefSeq" id="WP_367886712.1">
    <property type="nucleotide sequence ID" value="NZ_CP130612.1"/>
</dbReference>
<dbReference type="AlphaFoldDB" id="A0AA49Q3N2"/>